<evidence type="ECO:0000256" key="1">
    <source>
        <dbReference type="SAM" id="SignalP"/>
    </source>
</evidence>
<reference evidence="3" key="1">
    <citation type="submission" date="2009-09" db="EMBL/GenBank/DDBJ databases">
        <title>The complete chromosome of Sebaldella termitidis ATCC 33386.</title>
        <authorList>
            <consortium name="US DOE Joint Genome Institute (JGI-PGF)"/>
            <person name="Lucas S."/>
            <person name="Copeland A."/>
            <person name="Lapidus A."/>
            <person name="Glavina del Rio T."/>
            <person name="Dalin E."/>
            <person name="Tice H."/>
            <person name="Bruce D."/>
            <person name="Goodwin L."/>
            <person name="Pitluck S."/>
            <person name="Kyrpides N."/>
            <person name="Mavromatis K."/>
            <person name="Ivanova N."/>
            <person name="Mikhailova N."/>
            <person name="Sims D."/>
            <person name="Meincke L."/>
            <person name="Brettin T."/>
            <person name="Detter J.C."/>
            <person name="Han C."/>
            <person name="Larimer F."/>
            <person name="Land M."/>
            <person name="Hauser L."/>
            <person name="Markowitz V."/>
            <person name="Cheng J.F."/>
            <person name="Hugenholtz P."/>
            <person name="Woyke T."/>
            <person name="Wu D."/>
            <person name="Eisen J.A."/>
        </authorList>
    </citation>
    <scope>NUCLEOTIDE SEQUENCE [LARGE SCALE GENOMIC DNA]</scope>
    <source>
        <strain evidence="3">ATCC 33386 / NCTC 11300</strain>
    </source>
</reference>
<dbReference type="EMBL" id="CP001739">
    <property type="protein sequence ID" value="ACZ07364.1"/>
    <property type="molecule type" value="Genomic_DNA"/>
</dbReference>
<reference evidence="2 3" key="2">
    <citation type="journal article" date="2010" name="Stand. Genomic Sci.">
        <title>Complete genome sequence of Sebaldella termitidis type strain (NCTC 11300).</title>
        <authorList>
            <person name="Harmon-Smith M."/>
            <person name="Celia L."/>
            <person name="Chertkov O."/>
            <person name="Lapidus A."/>
            <person name="Copeland A."/>
            <person name="Glavina Del Rio T."/>
            <person name="Nolan M."/>
            <person name="Lucas S."/>
            <person name="Tice H."/>
            <person name="Cheng J.F."/>
            <person name="Han C."/>
            <person name="Detter J.C."/>
            <person name="Bruce D."/>
            <person name="Goodwin L."/>
            <person name="Pitluck S."/>
            <person name="Pati A."/>
            <person name="Liolios K."/>
            <person name="Ivanova N."/>
            <person name="Mavromatis K."/>
            <person name="Mikhailova N."/>
            <person name="Chen A."/>
            <person name="Palaniappan K."/>
            <person name="Land M."/>
            <person name="Hauser L."/>
            <person name="Chang Y.J."/>
            <person name="Jeffries C.D."/>
            <person name="Brettin T."/>
            <person name="Goker M."/>
            <person name="Beck B."/>
            <person name="Bristow J."/>
            <person name="Eisen J.A."/>
            <person name="Markowitz V."/>
            <person name="Hugenholtz P."/>
            <person name="Kyrpides N.C."/>
            <person name="Klenk H.P."/>
            <person name="Chen F."/>
        </authorList>
    </citation>
    <scope>NUCLEOTIDE SEQUENCE [LARGE SCALE GENOMIC DNA]</scope>
    <source>
        <strain evidence="3">ATCC 33386 / NCTC 11300</strain>
    </source>
</reference>
<feature type="signal peptide" evidence="1">
    <location>
        <begin position="1"/>
        <end position="20"/>
    </location>
</feature>
<dbReference type="KEGG" id="str:Sterm_0489"/>
<sequence>MKKTISILALTLTVSFTALADAVSYDSSKEIIDRIQLEMKHK</sequence>
<dbReference type="HOGENOM" id="CLU_209870_0_0_0"/>
<evidence type="ECO:0000313" key="2">
    <source>
        <dbReference type="EMBL" id="ACZ07364.1"/>
    </source>
</evidence>
<dbReference type="Proteomes" id="UP000000845">
    <property type="component" value="Chromosome"/>
</dbReference>
<dbReference type="AlphaFoldDB" id="D1AMY8"/>
<protein>
    <submittedName>
        <fullName evidence="2">Uncharacterized protein</fullName>
    </submittedName>
</protein>
<keyword evidence="3" id="KW-1185">Reference proteome</keyword>
<feature type="chain" id="PRO_5003019964" evidence="1">
    <location>
        <begin position="21"/>
        <end position="42"/>
    </location>
</feature>
<dbReference type="RefSeq" id="WP_012859962.1">
    <property type="nucleotide sequence ID" value="NC_013517.1"/>
</dbReference>
<accession>D1AMY8</accession>
<evidence type="ECO:0000313" key="3">
    <source>
        <dbReference type="Proteomes" id="UP000000845"/>
    </source>
</evidence>
<name>D1AMY8_SEBTE</name>
<dbReference type="STRING" id="526218.Sterm_0489"/>
<organism evidence="2 3">
    <name type="scientific">Sebaldella termitidis (strain ATCC 33386 / NCTC 11300)</name>
    <dbReference type="NCBI Taxonomy" id="526218"/>
    <lineage>
        <taxon>Bacteria</taxon>
        <taxon>Fusobacteriati</taxon>
        <taxon>Fusobacteriota</taxon>
        <taxon>Fusobacteriia</taxon>
        <taxon>Fusobacteriales</taxon>
        <taxon>Leptotrichiaceae</taxon>
        <taxon>Sebaldella</taxon>
    </lineage>
</organism>
<proteinExistence type="predicted"/>
<gene>
    <name evidence="2" type="ordered locus">Sterm_0489</name>
</gene>
<keyword evidence="1" id="KW-0732">Signal</keyword>